<gene>
    <name evidence="8" type="primary">cmk</name>
    <name evidence="10" type="ORF">HKBW3S06_00779</name>
</gene>
<dbReference type="EMBL" id="BLRV01000061">
    <property type="protein sequence ID" value="GFP21552.1"/>
    <property type="molecule type" value="Genomic_DNA"/>
</dbReference>
<comment type="subcellular location">
    <subcellularLocation>
        <location evidence="8">Cytoplasm</location>
    </subcellularLocation>
</comment>
<evidence type="ECO:0000313" key="11">
    <source>
        <dbReference type="Proteomes" id="UP000580051"/>
    </source>
</evidence>
<comment type="catalytic activity">
    <reaction evidence="6 8">
        <text>dCMP + ATP = dCDP + ADP</text>
        <dbReference type="Rhea" id="RHEA:25094"/>
        <dbReference type="ChEBI" id="CHEBI:30616"/>
        <dbReference type="ChEBI" id="CHEBI:57566"/>
        <dbReference type="ChEBI" id="CHEBI:58593"/>
        <dbReference type="ChEBI" id="CHEBI:456216"/>
        <dbReference type="EC" id="2.7.4.25"/>
    </reaction>
</comment>
<evidence type="ECO:0000256" key="4">
    <source>
        <dbReference type="ARBA" id="ARBA00022777"/>
    </source>
</evidence>
<dbReference type="Proteomes" id="UP000580051">
    <property type="component" value="Unassembled WGS sequence"/>
</dbReference>
<evidence type="ECO:0000256" key="5">
    <source>
        <dbReference type="ARBA" id="ARBA00022840"/>
    </source>
</evidence>
<dbReference type="Gene3D" id="3.40.50.300">
    <property type="entry name" value="P-loop containing nucleotide triphosphate hydrolases"/>
    <property type="match status" value="1"/>
</dbReference>
<feature type="domain" description="Cytidylate kinase" evidence="9">
    <location>
        <begin position="19"/>
        <end position="236"/>
    </location>
</feature>
<keyword evidence="8" id="KW-0963">Cytoplasm</keyword>
<comment type="caution">
    <text evidence="10">The sequence shown here is derived from an EMBL/GenBank/DDBJ whole genome shotgun (WGS) entry which is preliminary data.</text>
</comment>
<accession>A0A6V8NMJ3</accession>
<dbReference type="SUPFAM" id="SSF52540">
    <property type="entry name" value="P-loop containing nucleoside triphosphate hydrolases"/>
    <property type="match status" value="1"/>
</dbReference>
<dbReference type="RefSeq" id="WP_176226677.1">
    <property type="nucleotide sequence ID" value="NZ_BLRV01000061.1"/>
</dbReference>
<dbReference type="GO" id="GO:0005524">
    <property type="term" value="F:ATP binding"/>
    <property type="evidence" value="ECO:0007669"/>
    <property type="project" value="UniProtKB-UniRule"/>
</dbReference>
<dbReference type="CDD" id="cd02020">
    <property type="entry name" value="CMPK"/>
    <property type="match status" value="1"/>
</dbReference>
<dbReference type="EC" id="2.7.4.25" evidence="8"/>
<evidence type="ECO:0000259" key="9">
    <source>
        <dbReference type="Pfam" id="PF02224"/>
    </source>
</evidence>
<keyword evidence="3 8" id="KW-0547">Nucleotide-binding</keyword>
<dbReference type="Pfam" id="PF02224">
    <property type="entry name" value="Cytidylate_kin"/>
    <property type="match status" value="1"/>
</dbReference>
<evidence type="ECO:0000256" key="2">
    <source>
        <dbReference type="ARBA" id="ARBA00022679"/>
    </source>
</evidence>
<dbReference type="GO" id="GO:0036431">
    <property type="term" value="F:dCMP kinase activity"/>
    <property type="evidence" value="ECO:0007669"/>
    <property type="project" value="InterPro"/>
</dbReference>
<comment type="similarity">
    <text evidence="1 8">Belongs to the cytidylate kinase family. Type 1 subfamily.</text>
</comment>
<protein>
    <recommendedName>
        <fullName evidence="8">Cytidylate kinase</fullName>
        <shortName evidence="8">CK</shortName>
        <ecNumber evidence="8">2.7.4.25</ecNumber>
    </recommendedName>
    <alternativeName>
        <fullName evidence="8">Cytidine monophosphate kinase</fullName>
        <shortName evidence="8">CMP kinase</shortName>
    </alternativeName>
</protein>
<evidence type="ECO:0000256" key="3">
    <source>
        <dbReference type="ARBA" id="ARBA00022741"/>
    </source>
</evidence>
<dbReference type="GO" id="GO:0005737">
    <property type="term" value="C:cytoplasm"/>
    <property type="evidence" value="ECO:0007669"/>
    <property type="project" value="UniProtKB-SubCell"/>
</dbReference>
<dbReference type="AlphaFoldDB" id="A0A6V8NMJ3"/>
<dbReference type="InterPro" id="IPR003136">
    <property type="entry name" value="Cytidylate_kin"/>
</dbReference>
<dbReference type="InterPro" id="IPR011994">
    <property type="entry name" value="Cytidylate_kinase_dom"/>
</dbReference>
<evidence type="ECO:0000256" key="6">
    <source>
        <dbReference type="ARBA" id="ARBA00047615"/>
    </source>
</evidence>
<feature type="binding site" evidence="8">
    <location>
        <begin position="23"/>
        <end position="31"/>
    </location>
    <ligand>
        <name>ATP</name>
        <dbReference type="ChEBI" id="CHEBI:30616"/>
    </ligand>
</feature>
<evidence type="ECO:0000313" key="10">
    <source>
        <dbReference type="EMBL" id="GFP21552.1"/>
    </source>
</evidence>
<evidence type="ECO:0000256" key="1">
    <source>
        <dbReference type="ARBA" id="ARBA00009427"/>
    </source>
</evidence>
<sequence length="247" mass="28056">MVPEIFNQAVSRDLKQDIITIDGPSGAGKSTIARQVAEKLNFRFLDTGSMYRSVTWLALQRNISFDDETRIIDVARNTHFTISILGYGEEDFRIEVDGHDVTHHIRSLEVERHVSQVARISGVRRILVRKQREIIQEGGWVVEGRDIGSVVCPQAILKIFLTASSEERIRRRREQFHRGPASLTGAELENLGKEMNQRDWLDSTRDDSPLIEPPDSLRIDTTGKSAEEVVEEIMAAYGRSRHAGRHN</sequence>
<dbReference type="InterPro" id="IPR027417">
    <property type="entry name" value="P-loop_NTPase"/>
</dbReference>
<organism evidence="10 11">
    <name type="scientific">Candidatus Hakubella thermalkaliphila</name>
    <dbReference type="NCBI Taxonomy" id="2754717"/>
    <lineage>
        <taxon>Bacteria</taxon>
        <taxon>Bacillati</taxon>
        <taxon>Actinomycetota</taxon>
        <taxon>Actinomycetota incertae sedis</taxon>
        <taxon>Candidatus Hakubellales</taxon>
        <taxon>Candidatus Hakubellaceae</taxon>
        <taxon>Candidatus Hakubella</taxon>
    </lineage>
</organism>
<keyword evidence="5 8" id="KW-0067">ATP-binding</keyword>
<keyword evidence="4 8" id="KW-0418">Kinase</keyword>
<dbReference type="GO" id="GO:0006220">
    <property type="term" value="P:pyrimidine nucleotide metabolic process"/>
    <property type="evidence" value="ECO:0007669"/>
    <property type="project" value="UniProtKB-UniRule"/>
</dbReference>
<reference evidence="10 11" key="1">
    <citation type="journal article" date="2020" name="Front. Microbiol.">
        <title>Single-cell genomics of novel Actinobacteria with the Wood-Ljungdahl pathway discovered in a serpentinizing system.</title>
        <authorList>
            <person name="Merino N."/>
            <person name="Kawai M."/>
            <person name="Boyd E.S."/>
            <person name="Colman D.R."/>
            <person name="McGlynn S.E."/>
            <person name="Nealson K.H."/>
            <person name="Kurokawa K."/>
            <person name="Hongoh Y."/>
        </authorList>
    </citation>
    <scope>NUCLEOTIDE SEQUENCE [LARGE SCALE GENOMIC DNA]</scope>
    <source>
        <strain evidence="10 11">S06</strain>
    </source>
</reference>
<keyword evidence="2 8" id="KW-0808">Transferase</keyword>
<proteinExistence type="inferred from homology"/>
<dbReference type="NCBIfam" id="TIGR00017">
    <property type="entry name" value="cmk"/>
    <property type="match status" value="1"/>
</dbReference>
<dbReference type="HAMAP" id="MF_00238">
    <property type="entry name" value="Cytidyl_kinase_type1"/>
    <property type="match status" value="1"/>
</dbReference>
<comment type="catalytic activity">
    <reaction evidence="7 8">
        <text>CMP + ATP = CDP + ADP</text>
        <dbReference type="Rhea" id="RHEA:11600"/>
        <dbReference type="ChEBI" id="CHEBI:30616"/>
        <dbReference type="ChEBI" id="CHEBI:58069"/>
        <dbReference type="ChEBI" id="CHEBI:60377"/>
        <dbReference type="ChEBI" id="CHEBI:456216"/>
        <dbReference type="EC" id="2.7.4.25"/>
    </reaction>
</comment>
<evidence type="ECO:0000256" key="7">
    <source>
        <dbReference type="ARBA" id="ARBA00048478"/>
    </source>
</evidence>
<evidence type="ECO:0000256" key="8">
    <source>
        <dbReference type="HAMAP-Rule" id="MF_00238"/>
    </source>
</evidence>
<name>A0A6V8NMJ3_9ACTN</name>